<dbReference type="RefSeq" id="WP_180094171.1">
    <property type="nucleotide sequence ID" value="NZ_CAXAZJ010000018.1"/>
</dbReference>
<comment type="caution">
    <text evidence="1">The sequence shown here is derived from an EMBL/GenBank/DDBJ whole genome shotgun (WGS) entry which is preliminary data.</text>
</comment>
<dbReference type="EMBL" id="JACCGK010000015">
    <property type="protein sequence ID" value="NYT74094.1"/>
    <property type="molecule type" value="Genomic_DNA"/>
</dbReference>
<name>A0A7Z0SR17_9GAMM</name>
<dbReference type="AlphaFoldDB" id="A0A7Z0SR17"/>
<dbReference type="Proteomes" id="UP000520876">
    <property type="component" value="Unassembled WGS sequence"/>
</dbReference>
<reference evidence="1 2" key="1">
    <citation type="submission" date="2020-07" db="EMBL/GenBank/DDBJ databases">
        <title>Halomonas sp. QX-2 draft genome sequence.</title>
        <authorList>
            <person name="Qiu X."/>
        </authorList>
    </citation>
    <scope>NUCLEOTIDE SEQUENCE [LARGE SCALE GENOMIC DNA]</scope>
    <source>
        <strain evidence="1 2">QX-2</strain>
    </source>
</reference>
<evidence type="ECO:0000313" key="1">
    <source>
        <dbReference type="EMBL" id="NYT74094.1"/>
    </source>
</evidence>
<keyword evidence="2" id="KW-1185">Reference proteome</keyword>
<evidence type="ECO:0000313" key="2">
    <source>
        <dbReference type="Proteomes" id="UP000520876"/>
    </source>
</evidence>
<proteinExistence type="predicted"/>
<gene>
    <name evidence="1" type="ORF">HZU72_16905</name>
</gene>
<accession>A0A7Z0SR17</accession>
<protein>
    <submittedName>
        <fullName evidence="1">Uncharacterized protein</fullName>
    </submittedName>
</protein>
<sequence>MNVFGTAWGDATPPDTFAAIVHCLMRDLYLTLNLELLNAAQLSGALWCSKISLIVWSVRADNLGEAICLSW</sequence>
<organism evidence="1 2">
    <name type="scientific">Vreelandella sedimenti</name>
    <dbReference type="NCBI Taxonomy" id="2729618"/>
    <lineage>
        <taxon>Bacteria</taxon>
        <taxon>Pseudomonadati</taxon>
        <taxon>Pseudomonadota</taxon>
        <taxon>Gammaproteobacteria</taxon>
        <taxon>Oceanospirillales</taxon>
        <taxon>Halomonadaceae</taxon>
        <taxon>Vreelandella</taxon>
    </lineage>
</organism>